<evidence type="ECO:0000313" key="2">
    <source>
        <dbReference type="EMBL" id="KAK5890081.1"/>
    </source>
</evidence>
<evidence type="ECO:0000256" key="1">
    <source>
        <dbReference type="SAM" id="MobiDB-lite"/>
    </source>
</evidence>
<dbReference type="AlphaFoldDB" id="A0AAN8BRD7"/>
<sequence length="230" mass="24437">MQDHIVSLSGKLDGVQQQYEEERLQRLVQEEAVKFLWKQLQSMQQWKQSVEQQLSSISQAVTPAHISAPGLCVPPVASSTAIAPSTGASFPDSGFQSTSDQLAAQEDSFLSSGSAVSLKTVRALSSVCSGGVDSADCSLLEQYLSSVQQMEEEAEEGISDRTETPQPSSPAPPSKTAQSPPPGGCRQQISTAGVVSPADRTGITPPPLPVLRLSNIQLTVTIRQFASISR</sequence>
<proteinExistence type="predicted"/>
<dbReference type="EMBL" id="JAULUE010002056">
    <property type="protein sequence ID" value="KAK5890081.1"/>
    <property type="molecule type" value="Genomic_DNA"/>
</dbReference>
<protein>
    <submittedName>
        <fullName evidence="2">Uncharacterized protein</fullName>
    </submittedName>
</protein>
<evidence type="ECO:0000313" key="3">
    <source>
        <dbReference type="Proteomes" id="UP001335648"/>
    </source>
</evidence>
<accession>A0AAN8BRD7</accession>
<keyword evidence="3" id="KW-1185">Reference proteome</keyword>
<comment type="caution">
    <text evidence="2">The sequence shown here is derived from an EMBL/GenBank/DDBJ whole genome shotgun (WGS) entry which is preliminary data.</text>
</comment>
<organism evidence="2 3">
    <name type="scientific">Champsocephalus esox</name>
    <name type="common">pike icefish</name>
    <dbReference type="NCBI Taxonomy" id="159716"/>
    <lineage>
        <taxon>Eukaryota</taxon>
        <taxon>Metazoa</taxon>
        <taxon>Chordata</taxon>
        <taxon>Craniata</taxon>
        <taxon>Vertebrata</taxon>
        <taxon>Euteleostomi</taxon>
        <taxon>Actinopterygii</taxon>
        <taxon>Neopterygii</taxon>
        <taxon>Teleostei</taxon>
        <taxon>Neoteleostei</taxon>
        <taxon>Acanthomorphata</taxon>
        <taxon>Eupercaria</taxon>
        <taxon>Perciformes</taxon>
        <taxon>Notothenioidei</taxon>
        <taxon>Channichthyidae</taxon>
        <taxon>Champsocephalus</taxon>
    </lineage>
</organism>
<feature type="compositionally biased region" description="Pro residues" evidence="1">
    <location>
        <begin position="167"/>
        <end position="183"/>
    </location>
</feature>
<name>A0AAN8BRD7_9TELE</name>
<dbReference type="Proteomes" id="UP001335648">
    <property type="component" value="Unassembled WGS sequence"/>
</dbReference>
<feature type="region of interest" description="Disordered" evidence="1">
    <location>
        <begin position="148"/>
        <end position="208"/>
    </location>
</feature>
<reference evidence="2 3" key="1">
    <citation type="journal article" date="2023" name="Mol. Biol. Evol.">
        <title>Genomics of Secondarily Temperate Adaptation in the Only Non-Antarctic Icefish.</title>
        <authorList>
            <person name="Rivera-Colon A.G."/>
            <person name="Rayamajhi N."/>
            <person name="Minhas B.F."/>
            <person name="Madrigal G."/>
            <person name="Bilyk K.T."/>
            <person name="Yoon V."/>
            <person name="Hune M."/>
            <person name="Gregory S."/>
            <person name="Cheng C.H.C."/>
            <person name="Catchen J.M."/>
        </authorList>
    </citation>
    <scope>NUCLEOTIDE SEQUENCE [LARGE SCALE GENOMIC DNA]</scope>
    <source>
        <strain evidence="2">JC2023a</strain>
    </source>
</reference>
<gene>
    <name evidence="2" type="ORF">CesoFtcFv8_013647</name>
</gene>